<evidence type="ECO:0008006" key="3">
    <source>
        <dbReference type="Google" id="ProtNLM"/>
    </source>
</evidence>
<dbReference type="RefSeq" id="WP_154912392.1">
    <property type="nucleotide sequence ID" value="NZ_CABVIK010000007.1"/>
</dbReference>
<dbReference type="InterPro" id="IPR022385">
    <property type="entry name" value="Rhs_assc_core"/>
</dbReference>
<sequence>MSNSAHWNTAAIESNDARGLAARHIAYLRKTPEDALEPLITRQRHDVIGQLVEQRDPRLADALKPNLATVYGLAGQPVMVDSVDAGWRISLPGLAGEILQRWDARGSHWRTVYDEQLRPVAIDENDQPNVEIFSYADAGADKAFNLCGQLISQVDPSGTVEWLSFGLQGQALNDSRTITGAGTFPSHRTYSPLGALLTQTDAGDHRQRMVYDRAGQLQQVQLRLTPAEAWQSVLEDARYNAAGQIIEQHAGNKVLSTWAYDDADGRLTTLKAGVPGQGLLQHFQYAYDRVGNVLRIDDLTFKPVYFANQLIDGHRGFIYDTLERLICANGRDAAPSTGLPGRPSPTDPDHLLNYTQKYEYDEGNNLIKQVHERAVGNYTQQMRIDPTSNRGVRWKPGDPEPVFDTLFDAHGNLHASAPGRPLDWNSRDELARAVLVERDDSRHDTEVFRYSQGERVFKRHEWQAATFTHFHQVLYLPGLEIRTRDNGETLHVITVPGGRGSVRCLHWVSNKPDGIEQDQLRYTLDDELGSCLMELDQAARLISHEGYYPFGGTAWLAAASLLEVGYKTLRYSGKEMDECGLYYYGARYYAPWLQRWVSADPAGEVDGLNLYGFVRNNPLRYVDNDGEASGEAVIRNYSNFISVLVAYATQTLEQIDNIINETNIEKDLLKNLAGESINAVIGFAGGYYGAGEVGIVLPDKPHIAFLTKQSKPPFSEGLTGGNLGGELAGSAGGAILPTSGLIRPLIPQTSTMSIKEIDRQVGVHVADDSYDWLGSGISIALNNVIGSVVPGVSAFLAMGSRVQEAEDIKNRLDPVKINKIERMLDEWESVDNERFAQFEKAFDAAGVDTIYPQRTTLNVSGSAPEAIHRIDVQRAHHKTQDLIRRSKAGMARYREMGTTDNQFLARQARTASRHHAPA</sequence>
<dbReference type="InterPro" id="IPR050708">
    <property type="entry name" value="T6SS_VgrG/RHS"/>
</dbReference>
<dbReference type="AlphaFoldDB" id="A0A5E7JZN2"/>
<dbReference type="Gene3D" id="2.180.10.10">
    <property type="entry name" value="RHS repeat-associated core"/>
    <property type="match status" value="1"/>
</dbReference>
<reference evidence="1 2" key="1">
    <citation type="submission" date="2019-09" db="EMBL/GenBank/DDBJ databases">
        <authorList>
            <person name="Chandra G."/>
            <person name="Truman W A."/>
        </authorList>
    </citation>
    <scope>NUCLEOTIDE SEQUENCE [LARGE SCALE GENOMIC DNA]</scope>
    <source>
        <strain evidence="1">PS870</strain>
    </source>
</reference>
<accession>A0A5E7JZN2</accession>
<dbReference type="Proteomes" id="UP000349468">
    <property type="component" value="Unassembled WGS sequence"/>
</dbReference>
<organism evidence="1 2">
    <name type="scientific">Pseudomonas fluorescens</name>
    <dbReference type="NCBI Taxonomy" id="294"/>
    <lineage>
        <taxon>Bacteria</taxon>
        <taxon>Pseudomonadati</taxon>
        <taxon>Pseudomonadota</taxon>
        <taxon>Gammaproteobacteria</taxon>
        <taxon>Pseudomonadales</taxon>
        <taxon>Pseudomonadaceae</taxon>
        <taxon>Pseudomonas</taxon>
    </lineage>
</organism>
<evidence type="ECO:0000313" key="2">
    <source>
        <dbReference type="Proteomes" id="UP000349468"/>
    </source>
</evidence>
<dbReference type="PANTHER" id="PTHR32305:SF15">
    <property type="entry name" value="PROTEIN RHSA-RELATED"/>
    <property type="match status" value="1"/>
</dbReference>
<name>A0A5E7JZN2_PSEFL</name>
<dbReference type="EMBL" id="CABVIK010000007">
    <property type="protein sequence ID" value="VVO94989.1"/>
    <property type="molecule type" value="Genomic_DNA"/>
</dbReference>
<dbReference type="PANTHER" id="PTHR32305">
    <property type="match status" value="1"/>
</dbReference>
<evidence type="ECO:0000313" key="1">
    <source>
        <dbReference type="EMBL" id="VVO94989.1"/>
    </source>
</evidence>
<protein>
    <recommendedName>
        <fullName evidence="3">Toxin</fullName>
    </recommendedName>
</protein>
<gene>
    <name evidence="1" type="ORF">PS870_02514</name>
</gene>
<dbReference type="NCBIfam" id="TIGR03696">
    <property type="entry name" value="Rhs_assc_core"/>
    <property type="match status" value="1"/>
</dbReference>
<proteinExistence type="predicted"/>